<feature type="chain" id="PRO_5011492529" evidence="1">
    <location>
        <begin position="30"/>
        <end position="137"/>
    </location>
</feature>
<feature type="signal peptide" evidence="1">
    <location>
        <begin position="1"/>
        <end position="29"/>
    </location>
</feature>
<name>A0A1I1SKT0_9GAMM</name>
<keyword evidence="3" id="KW-1185">Reference proteome</keyword>
<dbReference type="AlphaFoldDB" id="A0A1I1SKT0"/>
<evidence type="ECO:0000256" key="1">
    <source>
        <dbReference type="SAM" id="SignalP"/>
    </source>
</evidence>
<evidence type="ECO:0000313" key="3">
    <source>
        <dbReference type="Proteomes" id="UP000198862"/>
    </source>
</evidence>
<dbReference type="STRING" id="1123010.SAMN02745724_04521"/>
<gene>
    <name evidence="2" type="ORF">SAMN02745724_04521</name>
</gene>
<sequence>MNKVMKKKTVIIALSIMLLTSVFSISVNAQSALTLENLERERAAMINTFTSDQISSSQQQMSMSTRYRRLTDIERMVLRDDRLLNNQSAIVQRAFKNYELTFLIHASAEKNILPMELWLSELNISSNSILSTKKGRR</sequence>
<evidence type="ECO:0000313" key="2">
    <source>
        <dbReference type="EMBL" id="SFD43640.1"/>
    </source>
</evidence>
<protein>
    <submittedName>
        <fullName evidence="2">Uncharacterized protein</fullName>
    </submittedName>
</protein>
<reference evidence="2 3" key="1">
    <citation type="submission" date="2016-10" db="EMBL/GenBank/DDBJ databases">
        <authorList>
            <person name="de Groot N.N."/>
        </authorList>
    </citation>
    <scope>NUCLEOTIDE SEQUENCE [LARGE SCALE GENOMIC DNA]</scope>
    <source>
        <strain evidence="2 3">DSM 6059</strain>
    </source>
</reference>
<accession>A0A1I1SKT0</accession>
<proteinExistence type="predicted"/>
<dbReference type="Proteomes" id="UP000198862">
    <property type="component" value="Unassembled WGS sequence"/>
</dbReference>
<organism evidence="2 3">
    <name type="scientific">Pseudoalteromonas denitrificans DSM 6059</name>
    <dbReference type="NCBI Taxonomy" id="1123010"/>
    <lineage>
        <taxon>Bacteria</taxon>
        <taxon>Pseudomonadati</taxon>
        <taxon>Pseudomonadota</taxon>
        <taxon>Gammaproteobacteria</taxon>
        <taxon>Alteromonadales</taxon>
        <taxon>Pseudoalteromonadaceae</taxon>
        <taxon>Pseudoalteromonas</taxon>
    </lineage>
</organism>
<dbReference type="EMBL" id="FOLO01000057">
    <property type="protein sequence ID" value="SFD43640.1"/>
    <property type="molecule type" value="Genomic_DNA"/>
</dbReference>
<dbReference type="RefSeq" id="WP_245763895.1">
    <property type="nucleotide sequence ID" value="NZ_FOLO01000057.1"/>
</dbReference>
<keyword evidence="1" id="KW-0732">Signal</keyword>